<dbReference type="EMBL" id="FUZP01000002">
    <property type="protein sequence ID" value="SKC63049.1"/>
    <property type="molecule type" value="Genomic_DNA"/>
</dbReference>
<name>A0A1T5KHX8_9MICO</name>
<gene>
    <name evidence="1" type="ORF">SAMN06309945_2232</name>
</gene>
<organism evidence="1 2">
    <name type="scientific">Okibacterium fritillariae</name>
    <dbReference type="NCBI Taxonomy" id="123320"/>
    <lineage>
        <taxon>Bacteria</taxon>
        <taxon>Bacillati</taxon>
        <taxon>Actinomycetota</taxon>
        <taxon>Actinomycetes</taxon>
        <taxon>Micrococcales</taxon>
        <taxon>Microbacteriaceae</taxon>
        <taxon>Okibacterium</taxon>
    </lineage>
</organism>
<protein>
    <recommendedName>
        <fullName evidence="3">Zinicin-like metallopeptidase</fullName>
    </recommendedName>
</protein>
<dbReference type="STRING" id="123320.SAMN06309945_2232"/>
<dbReference type="AlphaFoldDB" id="A0A1T5KHX8"/>
<proteinExistence type="predicted"/>
<dbReference type="CDD" id="cd12954">
    <property type="entry name" value="MMP_TTHA0227_like_1"/>
    <property type="match status" value="1"/>
</dbReference>
<evidence type="ECO:0000313" key="2">
    <source>
        <dbReference type="Proteomes" id="UP000190857"/>
    </source>
</evidence>
<dbReference type="Proteomes" id="UP000190857">
    <property type="component" value="Unassembled WGS sequence"/>
</dbReference>
<evidence type="ECO:0008006" key="3">
    <source>
        <dbReference type="Google" id="ProtNLM"/>
    </source>
</evidence>
<reference evidence="1 2" key="1">
    <citation type="submission" date="2017-02" db="EMBL/GenBank/DDBJ databases">
        <authorList>
            <person name="Peterson S.W."/>
        </authorList>
    </citation>
    <scope>NUCLEOTIDE SEQUENCE [LARGE SCALE GENOMIC DNA]</scope>
    <source>
        <strain evidence="1 2">VKM Ac-2059</strain>
    </source>
</reference>
<evidence type="ECO:0000313" key="1">
    <source>
        <dbReference type="EMBL" id="SKC63049.1"/>
    </source>
</evidence>
<sequence length="112" mass="13016">MLQNRLDLFDSTVASTAEFLRGSWPEELSNVRYEVAPMPAEAPEGGGVPRWATFPAARRIVLYRLPIQRLSRLHRDDELHQRMMIESCVFRATAEMLGRDPWDLGPERFRFL</sequence>
<keyword evidence="2" id="KW-1185">Reference proteome</keyword>
<accession>A0A1T5KHX8</accession>
<dbReference type="SUPFAM" id="SSF55486">
    <property type="entry name" value="Metalloproteases ('zincins'), catalytic domain"/>
    <property type="match status" value="1"/>
</dbReference>